<accession>A0A2P2NB32</accession>
<sequence>MLSSGIDMYSLFVLSIIVVLWFMVRYIVLLPF</sequence>
<keyword evidence="1" id="KW-1133">Transmembrane helix</keyword>
<reference evidence="2" key="1">
    <citation type="submission" date="2018-02" db="EMBL/GenBank/DDBJ databases">
        <title>Rhizophora mucronata_Transcriptome.</title>
        <authorList>
            <person name="Meera S.P."/>
            <person name="Sreeshan A."/>
            <person name="Augustine A."/>
        </authorList>
    </citation>
    <scope>NUCLEOTIDE SEQUENCE</scope>
    <source>
        <tissue evidence="2">Leaf</tissue>
    </source>
</reference>
<keyword evidence="1" id="KW-0472">Membrane</keyword>
<dbReference type="AlphaFoldDB" id="A0A2P2NB32"/>
<name>A0A2P2NB32_RHIMU</name>
<protein>
    <submittedName>
        <fullName evidence="2">Uncharacterized protein</fullName>
    </submittedName>
</protein>
<evidence type="ECO:0000313" key="2">
    <source>
        <dbReference type="EMBL" id="MBX39610.1"/>
    </source>
</evidence>
<dbReference type="EMBL" id="GGEC01059126">
    <property type="protein sequence ID" value="MBX39610.1"/>
    <property type="molecule type" value="Transcribed_RNA"/>
</dbReference>
<keyword evidence="1" id="KW-0812">Transmembrane</keyword>
<organism evidence="2">
    <name type="scientific">Rhizophora mucronata</name>
    <name type="common">Asiatic mangrove</name>
    <dbReference type="NCBI Taxonomy" id="61149"/>
    <lineage>
        <taxon>Eukaryota</taxon>
        <taxon>Viridiplantae</taxon>
        <taxon>Streptophyta</taxon>
        <taxon>Embryophyta</taxon>
        <taxon>Tracheophyta</taxon>
        <taxon>Spermatophyta</taxon>
        <taxon>Magnoliopsida</taxon>
        <taxon>eudicotyledons</taxon>
        <taxon>Gunneridae</taxon>
        <taxon>Pentapetalae</taxon>
        <taxon>rosids</taxon>
        <taxon>fabids</taxon>
        <taxon>Malpighiales</taxon>
        <taxon>Rhizophoraceae</taxon>
        <taxon>Rhizophora</taxon>
    </lineage>
</organism>
<proteinExistence type="predicted"/>
<evidence type="ECO:0000256" key="1">
    <source>
        <dbReference type="SAM" id="Phobius"/>
    </source>
</evidence>
<feature type="transmembrane region" description="Helical" evidence="1">
    <location>
        <begin position="6"/>
        <end position="28"/>
    </location>
</feature>